<dbReference type="OrthoDB" id="8688000at2"/>
<comment type="caution">
    <text evidence="1">The sequence shown here is derived from an EMBL/GenBank/DDBJ whole genome shotgun (WGS) entry which is preliminary data.</text>
</comment>
<dbReference type="InterPro" id="IPR003749">
    <property type="entry name" value="ThiS/MoaD-like"/>
</dbReference>
<dbReference type="InterPro" id="IPR016155">
    <property type="entry name" value="Mopterin_synth/thiamin_S_b"/>
</dbReference>
<reference evidence="1 2" key="1">
    <citation type="submission" date="2019-03" db="EMBL/GenBank/DDBJ databases">
        <title>Ramlibacter henchirensis DSM 14656, whole genome shotgun sequence.</title>
        <authorList>
            <person name="Zhang X."/>
            <person name="Feng G."/>
            <person name="Zhu H."/>
        </authorList>
    </citation>
    <scope>NUCLEOTIDE SEQUENCE [LARGE SCALE GENOMIC DNA]</scope>
    <source>
        <strain evidence="1 2">DSM 14656</strain>
    </source>
</reference>
<dbReference type="Gene3D" id="3.10.20.30">
    <property type="match status" value="1"/>
</dbReference>
<keyword evidence="2" id="KW-1185">Reference proteome</keyword>
<evidence type="ECO:0000313" key="1">
    <source>
        <dbReference type="EMBL" id="TFY99228.1"/>
    </source>
</evidence>
<accession>A0A4Z0BMQ0</accession>
<name>A0A4Z0BMQ0_9BURK</name>
<dbReference type="RefSeq" id="WP_135265454.1">
    <property type="nucleotide sequence ID" value="NZ_SMLM01000004.1"/>
</dbReference>
<protein>
    <submittedName>
        <fullName evidence="1">Sulfur carrier protein ThiS</fullName>
    </submittedName>
</protein>
<dbReference type="PANTHER" id="PTHR34472">
    <property type="entry name" value="SULFUR CARRIER PROTEIN THIS"/>
    <property type="match status" value="1"/>
</dbReference>
<organism evidence="1 2">
    <name type="scientific">Ramlibacter henchirensis</name>
    <dbReference type="NCBI Taxonomy" id="204072"/>
    <lineage>
        <taxon>Bacteria</taxon>
        <taxon>Pseudomonadati</taxon>
        <taxon>Pseudomonadota</taxon>
        <taxon>Betaproteobacteria</taxon>
        <taxon>Burkholderiales</taxon>
        <taxon>Comamonadaceae</taxon>
        <taxon>Ramlibacter</taxon>
    </lineage>
</organism>
<proteinExistence type="predicted"/>
<dbReference type="InterPro" id="IPR010035">
    <property type="entry name" value="Thi_S"/>
</dbReference>
<dbReference type="EMBL" id="SMLM01000004">
    <property type="protein sequence ID" value="TFY99228.1"/>
    <property type="molecule type" value="Genomic_DNA"/>
</dbReference>
<dbReference type="InterPro" id="IPR012675">
    <property type="entry name" value="Beta-grasp_dom_sf"/>
</dbReference>
<sequence>MIEIQLNRERLQLREGETLAGLLESLGRPPASLATAVNGDFVPRDHRAQRTLRDGDIVLTFEPITGG</sequence>
<dbReference type="CDD" id="cd00565">
    <property type="entry name" value="Ubl_ThiS"/>
    <property type="match status" value="1"/>
</dbReference>
<evidence type="ECO:0000313" key="2">
    <source>
        <dbReference type="Proteomes" id="UP000298180"/>
    </source>
</evidence>
<gene>
    <name evidence="1" type="primary">thiS</name>
    <name evidence="1" type="ORF">EZ313_21910</name>
</gene>
<dbReference type="PANTHER" id="PTHR34472:SF1">
    <property type="entry name" value="SULFUR CARRIER PROTEIN THIS"/>
    <property type="match status" value="1"/>
</dbReference>
<dbReference type="AlphaFoldDB" id="A0A4Z0BMQ0"/>
<dbReference type="Pfam" id="PF02597">
    <property type="entry name" value="ThiS"/>
    <property type="match status" value="1"/>
</dbReference>
<dbReference type="SUPFAM" id="SSF54285">
    <property type="entry name" value="MoaD/ThiS"/>
    <property type="match status" value="1"/>
</dbReference>
<dbReference type="NCBIfam" id="TIGR01683">
    <property type="entry name" value="thiS"/>
    <property type="match status" value="1"/>
</dbReference>
<dbReference type="Proteomes" id="UP000298180">
    <property type="component" value="Unassembled WGS sequence"/>
</dbReference>